<dbReference type="InterPro" id="IPR001757">
    <property type="entry name" value="P_typ_ATPase"/>
</dbReference>
<dbReference type="GO" id="GO:0016887">
    <property type="term" value="F:ATP hydrolysis activity"/>
    <property type="evidence" value="ECO:0007669"/>
    <property type="project" value="InterPro"/>
</dbReference>
<dbReference type="InterPro" id="IPR036412">
    <property type="entry name" value="HAD-like_sf"/>
</dbReference>
<gene>
    <name evidence="16" type="ORF">EC973_007634</name>
</gene>
<sequence>MAYGQIYESKPKNPFEEAVPLTSPNRQPKEKSEWIDEISPDVEEYLRTPPTYGLTDTEVAERLEKFVTGAIAYLMEISVILTAVTNDWVDFGIILGMLIVNAIIGYVEEARAESAISALKNSLALKSRCWRAGKLTEVNASELVVGDVLILRLGDIVPADARLLGIGATGEAVETSLQVDQSALTGESLPVKKKPGDLVYSSSVVKQGQQLAVVARTGSNTFIGRAASLITITTDAGHFQKVINYIGNFLIIISVVLVIIIFIYNLVEKKIKNGIVTKENVLEALKEMVILTIAAIPVGLPTVMSVTMAFGAKQLAKRQVIVKRLTAVEELASVSILCSDKTGTLTLNELTFDEPYLTNGYTKNDILLYAYLSSEIGTTDPIEFAVRSAAEKSHPQVTKDGVHGYKVTSFMPFNPTEKMSRATIAEVGTGQTFKVAKGAPQVIIQLVGGHDEAERAVDDLARRGLRALGVARTKLGTEDQWELVGMFSLIDPPRHDSANTIQECARYGISVKMITGDQTCIAKEVAARLGMGNNILDADYLVDPTQPDDVVAERCLRADGFARVIPEHKYRVVELLQNKGYFVAMTGDGVNDAAALKKANVGIAVHGSTDAARSASDIVLLAPGLSAIIDGIKTSRKIFQRLQSYALYRISSTIHFLLFFFVITLAEDWQMPPVFLILISVLNDAATLIMAVDNVSISLTPEQWRLRLLVFLSCVIAVVLAAFSFMHFYIFRDVLHVTPGELATIMYLHISSESSFRTTAPHFVIFSTRVESYCWKNIPSWPFTVVVLGTQVIALVLSVYGVFGEDKNISGIGWPRGLIILAISLGTFLVVDLVKVWTIRLWNKFIERRLRKQAVAETRAQRFQKRLQDNPPLMY</sequence>
<dbReference type="Pfam" id="PF00122">
    <property type="entry name" value="E1-E2_ATPase"/>
    <property type="match status" value="1"/>
</dbReference>
<evidence type="ECO:0000256" key="3">
    <source>
        <dbReference type="ARBA" id="ARBA00008804"/>
    </source>
</evidence>
<dbReference type="CDD" id="cd02076">
    <property type="entry name" value="P-type_ATPase_H"/>
    <property type="match status" value="1"/>
</dbReference>
<protein>
    <recommendedName>
        <fullName evidence="13">Plasma membrane ATPase</fullName>
        <ecNumber evidence="13">7.1.2.1</ecNumber>
    </recommendedName>
</protein>
<dbReference type="GO" id="GO:0008553">
    <property type="term" value="F:P-type proton-exporting transporter activity"/>
    <property type="evidence" value="ECO:0007669"/>
    <property type="project" value="UniProtKB-UniRule"/>
</dbReference>
<dbReference type="EMBL" id="JABAYA010000059">
    <property type="protein sequence ID" value="KAF7727325.1"/>
    <property type="molecule type" value="Genomic_DNA"/>
</dbReference>
<dbReference type="InterPro" id="IPR023299">
    <property type="entry name" value="ATPase_P-typ_cyto_dom_N"/>
</dbReference>
<dbReference type="InterPro" id="IPR023214">
    <property type="entry name" value="HAD_sf"/>
</dbReference>
<evidence type="ECO:0000259" key="15">
    <source>
        <dbReference type="Pfam" id="PF00122"/>
    </source>
</evidence>
<comment type="function">
    <text evidence="1">The plasma membrane ATPase of plants and fungi is a hydrogen ion pump. The proton gradient it generates drives the active transport of nutrients by H(+)-symport. The resulting external acidification and/or internal alkinization may mediate growth responses.</text>
</comment>
<dbReference type="GO" id="GO:0120029">
    <property type="term" value="P:proton export across plasma membrane"/>
    <property type="evidence" value="ECO:0007669"/>
    <property type="project" value="UniProtKB-UniRule"/>
</dbReference>
<dbReference type="SFLD" id="SFLDF00027">
    <property type="entry name" value="p-type_atpase"/>
    <property type="match status" value="1"/>
</dbReference>
<evidence type="ECO:0000256" key="12">
    <source>
        <dbReference type="ARBA" id="ARBA00023136"/>
    </source>
</evidence>
<dbReference type="Proteomes" id="UP000605846">
    <property type="component" value="Unassembled WGS sequence"/>
</dbReference>
<feature type="transmembrane region" description="Helical" evidence="13">
    <location>
        <begin position="66"/>
        <end position="85"/>
    </location>
</feature>
<evidence type="ECO:0000256" key="5">
    <source>
        <dbReference type="ARBA" id="ARBA00022692"/>
    </source>
</evidence>
<evidence type="ECO:0000256" key="1">
    <source>
        <dbReference type="ARBA" id="ARBA00003417"/>
    </source>
</evidence>
<keyword evidence="4" id="KW-0597">Phosphoprotein</keyword>
<dbReference type="Gene3D" id="3.40.1110.10">
    <property type="entry name" value="Calcium-transporting ATPase, cytoplasmic domain N"/>
    <property type="match status" value="1"/>
</dbReference>
<feature type="transmembrane region" description="Helical" evidence="13">
    <location>
        <begin position="781"/>
        <end position="803"/>
    </location>
</feature>
<evidence type="ECO:0000256" key="13">
    <source>
        <dbReference type="RuleBase" id="RU362083"/>
    </source>
</evidence>
<evidence type="ECO:0000256" key="2">
    <source>
        <dbReference type="ARBA" id="ARBA00004141"/>
    </source>
</evidence>
<evidence type="ECO:0000256" key="8">
    <source>
        <dbReference type="ARBA" id="ARBA00022840"/>
    </source>
</evidence>
<evidence type="ECO:0000256" key="6">
    <source>
        <dbReference type="ARBA" id="ARBA00022723"/>
    </source>
</evidence>
<keyword evidence="13" id="KW-0375">Hydrogen ion transport</keyword>
<evidence type="ECO:0000313" key="17">
    <source>
        <dbReference type="Proteomes" id="UP000605846"/>
    </source>
</evidence>
<organism evidence="16 17">
    <name type="scientific">Apophysomyces ossiformis</name>
    <dbReference type="NCBI Taxonomy" id="679940"/>
    <lineage>
        <taxon>Eukaryota</taxon>
        <taxon>Fungi</taxon>
        <taxon>Fungi incertae sedis</taxon>
        <taxon>Mucoromycota</taxon>
        <taxon>Mucoromycotina</taxon>
        <taxon>Mucoromycetes</taxon>
        <taxon>Mucorales</taxon>
        <taxon>Mucorineae</taxon>
        <taxon>Mucoraceae</taxon>
        <taxon>Apophysomyces</taxon>
    </lineage>
</organism>
<feature type="transmembrane region" description="Helical" evidence="13">
    <location>
        <begin position="91"/>
        <end position="107"/>
    </location>
</feature>
<dbReference type="SUPFAM" id="SSF56784">
    <property type="entry name" value="HAD-like"/>
    <property type="match status" value="1"/>
</dbReference>
<dbReference type="SUPFAM" id="SSF81653">
    <property type="entry name" value="Calcium ATPase, transduction domain A"/>
    <property type="match status" value="1"/>
</dbReference>
<dbReference type="PANTHER" id="PTHR42861">
    <property type="entry name" value="CALCIUM-TRANSPORTING ATPASE"/>
    <property type="match status" value="1"/>
</dbReference>
<dbReference type="Pfam" id="PF00702">
    <property type="entry name" value="Hydrolase"/>
    <property type="match status" value="1"/>
</dbReference>
<keyword evidence="11 13" id="KW-1133">Transmembrane helix</keyword>
<dbReference type="NCBIfam" id="TIGR01647">
    <property type="entry name" value="ATPase-IIIA_H"/>
    <property type="match status" value="1"/>
</dbReference>
<dbReference type="EC" id="7.1.2.1" evidence="13"/>
<dbReference type="GO" id="GO:0046872">
    <property type="term" value="F:metal ion binding"/>
    <property type="evidence" value="ECO:0007669"/>
    <property type="project" value="UniProtKB-KW"/>
</dbReference>
<proteinExistence type="inferred from homology"/>
<keyword evidence="5 13" id="KW-0812">Transmembrane</keyword>
<feature type="region of interest" description="Disordered" evidence="14">
    <location>
        <begin position="1"/>
        <end position="33"/>
    </location>
</feature>
<dbReference type="InterPro" id="IPR018303">
    <property type="entry name" value="ATPase_P-typ_P_site"/>
</dbReference>
<dbReference type="InterPro" id="IPR008250">
    <property type="entry name" value="ATPase_P-typ_transduc_dom_A_sf"/>
</dbReference>
<evidence type="ECO:0000256" key="14">
    <source>
        <dbReference type="SAM" id="MobiDB-lite"/>
    </source>
</evidence>
<dbReference type="SUPFAM" id="SSF81660">
    <property type="entry name" value="Metal cation-transporting ATPase, ATP-binding domain N"/>
    <property type="match status" value="1"/>
</dbReference>
<comment type="caution">
    <text evidence="16">The sequence shown here is derived from an EMBL/GenBank/DDBJ whole genome shotgun (WGS) entry which is preliminary data.</text>
</comment>
<dbReference type="NCBIfam" id="TIGR01494">
    <property type="entry name" value="ATPase_P-type"/>
    <property type="match status" value="2"/>
</dbReference>
<comment type="similarity">
    <text evidence="3 13">Belongs to the cation transport ATPase (P-type) (TC 3.A.3) family. Type IIIA subfamily.</text>
</comment>
<reference evidence="16" key="1">
    <citation type="submission" date="2020-01" db="EMBL/GenBank/DDBJ databases">
        <title>Genome Sequencing of Three Apophysomyces-Like Fungal Strains Confirms a Novel Fungal Genus in the Mucoromycota with divergent Burkholderia-like Endosymbiotic Bacteria.</title>
        <authorList>
            <person name="Stajich J.E."/>
            <person name="Macias A.M."/>
            <person name="Carter-House D."/>
            <person name="Lovett B."/>
            <person name="Kasson L.R."/>
            <person name="Berry K."/>
            <person name="Grigoriev I."/>
            <person name="Chang Y."/>
            <person name="Spatafora J."/>
            <person name="Kasson M.T."/>
        </authorList>
    </citation>
    <scope>NUCLEOTIDE SEQUENCE</scope>
    <source>
        <strain evidence="16">NRRL A-21654</strain>
    </source>
</reference>
<keyword evidence="8 13" id="KW-0067">ATP-binding</keyword>
<evidence type="ECO:0000256" key="4">
    <source>
        <dbReference type="ARBA" id="ARBA00022553"/>
    </source>
</evidence>
<keyword evidence="17" id="KW-1185">Reference proteome</keyword>
<dbReference type="GO" id="GO:0005524">
    <property type="term" value="F:ATP binding"/>
    <property type="evidence" value="ECO:0007669"/>
    <property type="project" value="UniProtKB-UniRule"/>
</dbReference>
<dbReference type="InterPro" id="IPR006534">
    <property type="entry name" value="P-type_ATPase_IIIA"/>
</dbReference>
<dbReference type="SFLD" id="SFLDG00002">
    <property type="entry name" value="C1.7:_P-type_atpase_like"/>
    <property type="match status" value="1"/>
</dbReference>
<comment type="subcellular location">
    <subcellularLocation>
        <location evidence="13">Cell membrane</location>
        <topology evidence="13">Multi-pass membrane protein</topology>
    </subcellularLocation>
    <subcellularLocation>
        <location evidence="2">Membrane</location>
        <topology evidence="2">Multi-pass membrane protein</topology>
    </subcellularLocation>
</comment>
<keyword evidence="9 13" id="KW-0460">Magnesium</keyword>
<comment type="catalytic activity">
    <reaction evidence="13">
        <text>ATP + H2O + H(+)(in) = ADP + phosphate + 2 H(+)(out)</text>
        <dbReference type="Rhea" id="RHEA:20852"/>
        <dbReference type="ChEBI" id="CHEBI:15377"/>
        <dbReference type="ChEBI" id="CHEBI:15378"/>
        <dbReference type="ChEBI" id="CHEBI:30616"/>
        <dbReference type="ChEBI" id="CHEBI:43474"/>
        <dbReference type="ChEBI" id="CHEBI:456216"/>
        <dbReference type="EC" id="7.1.2.1"/>
    </reaction>
</comment>
<dbReference type="InterPro" id="IPR023298">
    <property type="entry name" value="ATPase_P-typ_TM_dom_sf"/>
</dbReference>
<feature type="domain" description="P-type ATPase A" evidence="15">
    <location>
        <begin position="126"/>
        <end position="230"/>
    </location>
</feature>
<keyword evidence="6" id="KW-0479">Metal-binding</keyword>
<dbReference type="InterPro" id="IPR044492">
    <property type="entry name" value="P_typ_ATPase_HD_dom"/>
</dbReference>
<feature type="transmembrane region" description="Helical" evidence="13">
    <location>
        <begin position="708"/>
        <end position="730"/>
    </location>
</feature>
<evidence type="ECO:0000256" key="11">
    <source>
        <dbReference type="ARBA" id="ARBA00022989"/>
    </source>
</evidence>
<keyword evidence="13" id="KW-0813">Transport</keyword>
<feature type="transmembrane region" description="Helical" evidence="13">
    <location>
        <begin position="287"/>
        <end position="310"/>
    </location>
</feature>
<evidence type="ECO:0000256" key="10">
    <source>
        <dbReference type="ARBA" id="ARBA00022967"/>
    </source>
</evidence>
<dbReference type="SUPFAM" id="SSF81665">
    <property type="entry name" value="Calcium ATPase, transmembrane domain M"/>
    <property type="match status" value="1"/>
</dbReference>
<dbReference type="FunFam" id="3.40.50.1000:FF:000211">
    <property type="entry name" value="Plasma membrane ATPase"/>
    <property type="match status" value="1"/>
</dbReference>
<dbReference type="PRINTS" id="PR00120">
    <property type="entry name" value="HATPASE"/>
</dbReference>
<feature type="transmembrane region" description="Helical" evidence="13">
    <location>
        <begin position="672"/>
        <end position="696"/>
    </location>
</feature>
<dbReference type="SFLD" id="SFLDS00003">
    <property type="entry name" value="Haloacid_Dehalogenase"/>
    <property type="match status" value="1"/>
</dbReference>
<dbReference type="Gene3D" id="2.70.150.10">
    <property type="entry name" value="Calcium-transporting ATPase, cytoplasmic transduction domain A"/>
    <property type="match status" value="1"/>
</dbReference>
<feature type="transmembrane region" description="Helical" evidence="13">
    <location>
        <begin position="818"/>
        <end position="842"/>
    </location>
</feature>
<dbReference type="PRINTS" id="PR00119">
    <property type="entry name" value="CATATPASE"/>
</dbReference>
<dbReference type="PROSITE" id="PS00154">
    <property type="entry name" value="ATPASE_E1_E2"/>
    <property type="match status" value="1"/>
</dbReference>
<dbReference type="FunFam" id="2.70.150.10:FF:000042">
    <property type="entry name" value="Plasma membrane ATPase"/>
    <property type="match status" value="1"/>
</dbReference>
<keyword evidence="13" id="KW-0406">Ion transport</keyword>
<accession>A0A8H7BNX5</accession>
<keyword evidence="10 13" id="KW-1278">Translocase</keyword>
<evidence type="ECO:0000256" key="9">
    <source>
        <dbReference type="ARBA" id="ARBA00022842"/>
    </source>
</evidence>
<name>A0A8H7BNX5_9FUNG</name>
<keyword evidence="12 13" id="KW-0472">Membrane</keyword>
<feature type="transmembrane region" description="Helical" evidence="13">
    <location>
        <begin position="245"/>
        <end position="267"/>
    </location>
</feature>
<evidence type="ECO:0000256" key="7">
    <source>
        <dbReference type="ARBA" id="ARBA00022741"/>
    </source>
</evidence>
<dbReference type="OrthoDB" id="116380at2759"/>
<dbReference type="GO" id="GO:0005886">
    <property type="term" value="C:plasma membrane"/>
    <property type="evidence" value="ECO:0007669"/>
    <property type="project" value="UniProtKB-SubCell"/>
</dbReference>
<dbReference type="Gene3D" id="1.20.1110.10">
    <property type="entry name" value="Calcium-transporting ATPase, transmembrane domain"/>
    <property type="match status" value="1"/>
</dbReference>
<keyword evidence="7 13" id="KW-0547">Nucleotide-binding</keyword>
<feature type="transmembrane region" description="Helical" evidence="13">
    <location>
        <begin position="646"/>
        <end position="666"/>
    </location>
</feature>
<dbReference type="AlphaFoldDB" id="A0A8H7BNX5"/>
<dbReference type="Gene3D" id="3.40.50.1000">
    <property type="entry name" value="HAD superfamily/HAD-like"/>
    <property type="match status" value="1"/>
</dbReference>
<evidence type="ECO:0000313" key="16">
    <source>
        <dbReference type="EMBL" id="KAF7727325.1"/>
    </source>
</evidence>
<dbReference type="InterPro" id="IPR059000">
    <property type="entry name" value="ATPase_P-type_domA"/>
</dbReference>